<dbReference type="Proteomes" id="UP000663854">
    <property type="component" value="Unassembled WGS sequence"/>
</dbReference>
<evidence type="ECO:0000313" key="6">
    <source>
        <dbReference type="Proteomes" id="UP000663870"/>
    </source>
</evidence>
<evidence type="ECO:0000313" key="3">
    <source>
        <dbReference type="EMBL" id="CAF0939936.1"/>
    </source>
</evidence>
<sequence length="102" mass="11455">MCIIENERYSNSFAKGSIKNMYGDNWQQVADYLSTLGKSYGNIIKIEFSASTVNNGYLDFVIKFDHVQSGKNFCNGASDLNGLVQSIVFCDITYAEIPRPKH</sequence>
<dbReference type="Proteomes" id="UP000663823">
    <property type="component" value="Unassembled WGS sequence"/>
</dbReference>
<dbReference type="OrthoDB" id="9999836at2759"/>
<protein>
    <submittedName>
        <fullName evidence="3">Uncharacterized protein</fullName>
    </submittedName>
</protein>
<organism evidence="3 6">
    <name type="scientific">Rotaria sordida</name>
    <dbReference type="NCBI Taxonomy" id="392033"/>
    <lineage>
        <taxon>Eukaryota</taxon>
        <taxon>Metazoa</taxon>
        <taxon>Spiralia</taxon>
        <taxon>Gnathifera</taxon>
        <taxon>Rotifera</taxon>
        <taxon>Eurotatoria</taxon>
        <taxon>Bdelloidea</taxon>
        <taxon>Philodinida</taxon>
        <taxon>Philodinidae</taxon>
        <taxon>Rotaria</taxon>
    </lineage>
</organism>
<dbReference type="EMBL" id="CAJNOO010000366">
    <property type="protein sequence ID" value="CAF0920980.1"/>
    <property type="molecule type" value="Genomic_DNA"/>
</dbReference>
<dbReference type="Proteomes" id="UP000663882">
    <property type="component" value="Unassembled WGS sequence"/>
</dbReference>
<dbReference type="Proteomes" id="UP000663870">
    <property type="component" value="Unassembled WGS sequence"/>
</dbReference>
<name>A0A814CEY9_9BILA</name>
<accession>A0A814CEY9</accession>
<comment type="caution">
    <text evidence="3">The sequence shown here is derived from an EMBL/GenBank/DDBJ whole genome shotgun (WGS) entry which is preliminary data.</text>
</comment>
<dbReference type="EMBL" id="CAJOAX010014243">
    <property type="protein sequence ID" value="CAF4141741.1"/>
    <property type="molecule type" value="Genomic_DNA"/>
</dbReference>
<evidence type="ECO:0000313" key="2">
    <source>
        <dbReference type="EMBL" id="CAF0920980.1"/>
    </source>
</evidence>
<dbReference type="EMBL" id="CAJNOH010000143">
    <property type="protein sequence ID" value="CAF0903081.1"/>
    <property type="molecule type" value="Genomic_DNA"/>
</dbReference>
<gene>
    <name evidence="3" type="ORF">JXQ802_LOCUS11099</name>
    <name evidence="4" type="ORF">JXQ802_LOCUS11136</name>
    <name evidence="5" type="ORF">OTI717_LOCUS35775</name>
    <name evidence="1" type="ORF">PYM288_LOCUS9624</name>
    <name evidence="2" type="ORF">RFH988_LOCUS9993</name>
</gene>
<dbReference type="EMBL" id="CAJNOL010000217">
    <property type="protein sequence ID" value="CAF0939936.1"/>
    <property type="molecule type" value="Genomic_DNA"/>
</dbReference>
<proteinExistence type="predicted"/>
<evidence type="ECO:0000313" key="4">
    <source>
        <dbReference type="EMBL" id="CAF0940605.1"/>
    </source>
</evidence>
<evidence type="ECO:0000313" key="5">
    <source>
        <dbReference type="EMBL" id="CAF4141741.1"/>
    </source>
</evidence>
<keyword evidence="6" id="KW-1185">Reference proteome</keyword>
<evidence type="ECO:0000313" key="1">
    <source>
        <dbReference type="EMBL" id="CAF0903081.1"/>
    </source>
</evidence>
<dbReference type="EMBL" id="CAJNOL010000218">
    <property type="protein sequence ID" value="CAF0940605.1"/>
    <property type="molecule type" value="Genomic_DNA"/>
</dbReference>
<reference evidence="3" key="1">
    <citation type="submission" date="2021-02" db="EMBL/GenBank/DDBJ databases">
        <authorList>
            <person name="Nowell W R."/>
        </authorList>
    </citation>
    <scope>NUCLEOTIDE SEQUENCE</scope>
</reference>
<dbReference type="AlphaFoldDB" id="A0A814CEY9"/>